<accession>A0ABN2LWG4</accession>
<dbReference type="InterPro" id="IPR034660">
    <property type="entry name" value="DinB/YfiT-like"/>
</dbReference>
<name>A0ABN2LWG4_9ACTN</name>
<dbReference type="SUPFAM" id="SSF109854">
    <property type="entry name" value="DinB/YfiT-like putative metalloenzymes"/>
    <property type="match status" value="1"/>
</dbReference>
<protein>
    <submittedName>
        <fullName evidence="1">DinB family protein</fullName>
    </submittedName>
</protein>
<evidence type="ECO:0000313" key="2">
    <source>
        <dbReference type="Proteomes" id="UP001500218"/>
    </source>
</evidence>
<dbReference type="EMBL" id="BAAALT010000059">
    <property type="protein sequence ID" value="GAA1801344.1"/>
    <property type="molecule type" value="Genomic_DNA"/>
</dbReference>
<dbReference type="InterPro" id="IPR007061">
    <property type="entry name" value="MST-like"/>
</dbReference>
<comment type="caution">
    <text evidence="1">The sequence shown here is derived from an EMBL/GenBank/DDBJ whole genome shotgun (WGS) entry which is preliminary data.</text>
</comment>
<proteinExistence type="predicted"/>
<evidence type="ECO:0000313" key="1">
    <source>
        <dbReference type="EMBL" id="GAA1801344.1"/>
    </source>
</evidence>
<organism evidence="1 2">
    <name type="scientific">Luedemannella flava</name>
    <dbReference type="NCBI Taxonomy" id="349316"/>
    <lineage>
        <taxon>Bacteria</taxon>
        <taxon>Bacillati</taxon>
        <taxon>Actinomycetota</taxon>
        <taxon>Actinomycetes</taxon>
        <taxon>Micromonosporales</taxon>
        <taxon>Micromonosporaceae</taxon>
        <taxon>Luedemannella</taxon>
    </lineage>
</organism>
<dbReference type="Proteomes" id="UP001500218">
    <property type="component" value="Unassembled WGS sequence"/>
</dbReference>
<keyword evidence="2" id="KW-1185">Reference proteome</keyword>
<dbReference type="RefSeq" id="WP_344129529.1">
    <property type="nucleotide sequence ID" value="NZ_BAAALT010000059.1"/>
</dbReference>
<sequence length="177" mass="19839">MTSHTVDARVDPREPRPPRADEATTLVAFLRWHRLTFEYKCRGLSPEDLSRRAVSRSALSLLGLVRHLAEGERFWFRRVMAGEDPPALYSTVGPDTAFDVRDADEDMVASAWADWRDEVAFAEKFVAGAVDLDVVGEEPGGGPVSLRWVLLHMIEEYARHNGHADLLREQIDGVTGL</sequence>
<gene>
    <name evidence="1" type="ORF">GCM10009682_23980</name>
</gene>
<dbReference type="Gene3D" id="1.20.120.450">
    <property type="entry name" value="dinb family like domain"/>
    <property type="match status" value="1"/>
</dbReference>
<dbReference type="Pfam" id="PF04978">
    <property type="entry name" value="MST"/>
    <property type="match status" value="1"/>
</dbReference>
<reference evidence="2" key="1">
    <citation type="journal article" date="2019" name="Int. J. Syst. Evol. Microbiol.">
        <title>The Global Catalogue of Microorganisms (GCM) 10K type strain sequencing project: providing services to taxonomists for standard genome sequencing and annotation.</title>
        <authorList>
            <consortium name="The Broad Institute Genomics Platform"/>
            <consortium name="The Broad Institute Genome Sequencing Center for Infectious Disease"/>
            <person name="Wu L."/>
            <person name="Ma J."/>
        </authorList>
    </citation>
    <scope>NUCLEOTIDE SEQUENCE [LARGE SCALE GENOMIC DNA]</scope>
    <source>
        <strain evidence="2">JCM 13250</strain>
    </source>
</reference>